<feature type="region of interest" description="Disordered" evidence="1">
    <location>
        <begin position="1"/>
        <end position="23"/>
    </location>
</feature>
<keyword evidence="3" id="KW-1185">Reference proteome</keyword>
<reference evidence="2 3" key="1">
    <citation type="submission" date="2020-03" db="EMBL/GenBank/DDBJ databases">
        <title>Roseomonas selenitidurans sp. nov. isolated from urban soil.</title>
        <authorList>
            <person name="Liu H."/>
        </authorList>
    </citation>
    <scope>NUCLEOTIDE SEQUENCE [LARGE SCALE GENOMIC DNA]</scope>
    <source>
        <strain evidence="2 3">BU-1</strain>
    </source>
</reference>
<comment type="caution">
    <text evidence="2">The sequence shown here is derived from an EMBL/GenBank/DDBJ whole genome shotgun (WGS) entry which is preliminary data.</text>
</comment>
<dbReference type="EMBL" id="JAAVNE010000051">
    <property type="protein sequence ID" value="NKC33687.1"/>
    <property type="molecule type" value="Genomic_DNA"/>
</dbReference>
<sequence>MSDTRQDPVECPHCGEATMPNRLSDGSLVCSCAAERSLSPPPVVLDSRRPSPR</sequence>
<evidence type="ECO:0000256" key="1">
    <source>
        <dbReference type="SAM" id="MobiDB-lite"/>
    </source>
</evidence>
<feature type="compositionally biased region" description="Basic and acidic residues" evidence="1">
    <location>
        <begin position="1"/>
        <end position="10"/>
    </location>
</feature>
<name>A0ABX1ECS0_9PROT</name>
<protein>
    <submittedName>
        <fullName evidence="2">Uncharacterized protein</fullName>
    </submittedName>
</protein>
<dbReference type="RefSeq" id="WP_168034410.1">
    <property type="nucleotide sequence ID" value="NZ_JAAVNE010000051.1"/>
</dbReference>
<accession>A0ABX1ECS0</accession>
<evidence type="ECO:0000313" key="3">
    <source>
        <dbReference type="Proteomes" id="UP000787635"/>
    </source>
</evidence>
<evidence type="ECO:0000313" key="2">
    <source>
        <dbReference type="EMBL" id="NKC33687.1"/>
    </source>
</evidence>
<dbReference type="Proteomes" id="UP000787635">
    <property type="component" value="Unassembled WGS sequence"/>
</dbReference>
<organism evidence="2 3">
    <name type="scientific">Falsiroseomonas selenitidurans</name>
    <dbReference type="NCBI Taxonomy" id="2716335"/>
    <lineage>
        <taxon>Bacteria</taxon>
        <taxon>Pseudomonadati</taxon>
        <taxon>Pseudomonadota</taxon>
        <taxon>Alphaproteobacteria</taxon>
        <taxon>Acetobacterales</taxon>
        <taxon>Roseomonadaceae</taxon>
        <taxon>Falsiroseomonas</taxon>
    </lineage>
</organism>
<proteinExistence type="predicted"/>
<gene>
    <name evidence="2" type="ORF">HEQ75_22685</name>
</gene>